<feature type="transmembrane region" description="Helical" evidence="16">
    <location>
        <begin position="381"/>
        <end position="400"/>
    </location>
</feature>
<keyword evidence="13 16" id="KW-0472">Membrane</keyword>
<name>A0A0V1L9W4_9BILA</name>
<dbReference type="PANTHER" id="PTHR12692:SF0">
    <property type="entry name" value="GH11935P"/>
    <property type="match status" value="1"/>
</dbReference>
<evidence type="ECO:0000256" key="12">
    <source>
        <dbReference type="ARBA" id="ARBA00023125"/>
    </source>
</evidence>
<dbReference type="FunFam" id="3.30.160.60:FF:000282">
    <property type="entry name" value="Zinc finger, matrin-type 2"/>
    <property type="match status" value="1"/>
</dbReference>
<dbReference type="SUPFAM" id="SSF50249">
    <property type="entry name" value="Nucleic acid-binding proteins"/>
    <property type="match status" value="1"/>
</dbReference>
<feature type="compositionally biased region" description="Basic residues" evidence="15">
    <location>
        <begin position="181"/>
        <end position="192"/>
    </location>
</feature>
<sequence length="720" mass="83719">MVYNRLPLFSVMPYGSLNMEPAFNPGDHRRKWDKVEYERLARERLEKEEESEKPNERFEPKEKKIREYLKPRDYKIDLDSKVGKSVVITKSTPASEAGGYYCNVCDCIVKDSINFLDHINGKKHQRNMGMSMRIKKSTLEDVRARFSAKKQEAEERKKSYDIEERLREIQEEERKMAEYKKQKRLEKSKRKRADLSDDEDDKNESDVSKLMGFKSLEFSRMNASYWLTATVLCLTFLPLINPQKTKKEQLSLEEKVTFMQDWLAKRSVLRLNNAKFQQYVRSSPHYILFSVVQDEFEVVASSYRFTNMNSKRLYFVLADYEEAGELGISAIPIILHVPPRGNLKRQDKMDFQRSGIQAEAIAKWVHERTDVVIPVMRPPNYAGPVALFLLLMLVCGLLYMKRSSLDFLYNRNLWGFLALCITFAFLSGQMWNHIRSPPFFYHNPKTGQWNFYNAQFLHVDMAITMGFILLVDATDTKTSSSKTRFYAYAGIGLVVIVFSFLLSVFRLKYRGYPYRDRSQCTYLKQEDEQEENIRSGYGCYVAHGYYFASLAGQLKLTKENDCAVVEVVRENSSTSILPSPQAVVTCRVTGVANKYAKCTILMVHNNVLPYPFVGIIRKENVYGSAKNETEVSMYECFQEGDIVIAKVFSLGDSFSYLLSTEELELGVFVGYCKEKHKMQPTADKQHLHCEICLTKEPRKIADLESDEEILKWKRRHYGKR</sequence>
<keyword evidence="11 16" id="KW-1133">Transmembrane helix</keyword>
<feature type="domain" description="U1-type" evidence="17">
    <location>
        <begin position="97"/>
        <end position="131"/>
    </location>
</feature>
<evidence type="ECO:0000256" key="13">
    <source>
        <dbReference type="ARBA" id="ARBA00023136"/>
    </source>
</evidence>
<evidence type="ECO:0000256" key="4">
    <source>
        <dbReference type="ARBA" id="ARBA00009561"/>
    </source>
</evidence>
<evidence type="ECO:0000256" key="7">
    <source>
        <dbReference type="ARBA" id="ARBA00022729"/>
    </source>
</evidence>
<evidence type="ECO:0000256" key="3">
    <source>
        <dbReference type="ARBA" id="ARBA00004477"/>
    </source>
</evidence>
<evidence type="ECO:0000256" key="5">
    <source>
        <dbReference type="ARBA" id="ARBA00022692"/>
    </source>
</evidence>
<dbReference type="GO" id="GO:0000178">
    <property type="term" value="C:exosome (RNase complex)"/>
    <property type="evidence" value="ECO:0007669"/>
    <property type="project" value="InterPro"/>
</dbReference>
<evidence type="ECO:0000256" key="2">
    <source>
        <dbReference type="ARBA" id="ARBA00004123"/>
    </source>
</evidence>
<keyword evidence="14" id="KW-0539">Nucleus</keyword>
<evidence type="ECO:0000313" key="18">
    <source>
        <dbReference type="EMBL" id="KRZ56329.1"/>
    </source>
</evidence>
<protein>
    <submittedName>
        <fullName evidence="18">Magnesium transporter protein 1</fullName>
    </submittedName>
</protein>
<dbReference type="InterPro" id="IPR022755">
    <property type="entry name" value="Znf_C2H2_jaz"/>
</dbReference>
<dbReference type="InterPro" id="IPR019495">
    <property type="entry name" value="EXOSC1_C"/>
</dbReference>
<feature type="transmembrane region" description="Helical" evidence="16">
    <location>
        <begin position="485"/>
        <end position="505"/>
    </location>
</feature>
<dbReference type="EMBL" id="JYDW01000096">
    <property type="protein sequence ID" value="KRZ56329.1"/>
    <property type="molecule type" value="Genomic_DNA"/>
</dbReference>
<reference evidence="18 19" key="1">
    <citation type="submission" date="2015-05" db="EMBL/GenBank/DDBJ databases">
        <title>Evolution of Trichinella species and genotypes.</title>
        <authorList>
            <person name="Korhonen P.K."/>
            <person name="Edoardo P."/>
            <person name="Giuseppe L.R."/>
            <person name="Gasser R.B."/>
        </authorList>
    </citation>
    <scope>NUCLEOTIDE SEQUENCE [LARGE SCALE GENOMIC DNA]</scope>
    <source>
        <strain evidence="18">ISS10</strain>
    </source>
</reference>
<dbReference type="STRING" id="6335.A0A0V1L9W4"/>
<evidence type="ECO:0000259" key="17">
    <source>
        <dbReference type="SMART" id="SM00451"/>
    </source>
</evidence>
<evidence type="ECO:0000256" key="15">
    <source>
        <dbReference type="SAM" id="MobiDB-lite"/>
    </source>
</evidence>
<dbReference type="GO" id="GO:0003723">
    <property type="term" value="F:RNA binding"/>
    <property type="evidence" value="ECO:0007669"/>
    <property type="project" value="InterPro"/>
</dbReference>
<keyword evidence="19" id="KW-1185">Reference proteome</keyword>
<keyword evidence="10" id="KW-0862">Zinc</keyword>
<comment type="caution">
    <text evidence="18">The sequence shown here is derived from an EMBL/GenBank/DDBJ whole genome shotgun (WGS) entry which is preliminary data.</text>
</comment>
<keyword evidence="6" id="KW-0479">Metal-binding</keyword>
<comment type="subcellular location">
    <subcellularLocation>
        <location evidence="3">Endoplasmic reticulum membrane</location>
        <topology evidence="3">Multi-pass membrane protein</topology>
    </subcellularLocation>
    <subcellularLocation>
        <location evidence="2">Nucleus</location>
    </subcellularLocation>
</comment>
<dbReference type="Gene3D" id="2.40.50.100">
    <property type="match status" value="1"/>
</dbReference>
<dbReference type="GO" id="GO:0003677">
    <property type="term" value="F:DNA binding"/>
    <property type="evidence" value="ECO:0007669"/>
    <property type="project" value="UniProtKB-KW"/>
</dbReference>
<organism evidence="18 19">
    <name type="scientific">Trichinella nativa</name>
    <dbReference type="NCBI Taxonomy" id="6335"/>
    <lineage>
        <taxon>Eukaryota</taxon>
        <taxon>Metazoa</taxon>
        <taxon>Ecdysozoa</taxon>
        <taxon>Nematoda</taxon>
        <taxon>Enoplea</taxon>
        <taxon>Dorylaimia</taxon>
        <taxon>Trichinellida</taxon>
        <taxon>Trichinellidae</taxon>
        <taxon>Trichinella</taxon>
    </lineage>
</organism>
<evidence type="ECO:0000256" key="8">
    <source>
        <dbReference type="ARBA" id="ARBA00022771"/>
    </source>
</evidence>
<proteinExistence type="inferred from homology"/>
<dbReference type="SMART" id="SM00451">
    <property type="entry name" value="ZnF_U1"/>
    <property type="match status" value="1"/>
</dbReference>
<keyword evidence="8" id="KW-0863">Zinc-finger</keyword>
<dbReference type="GO" id="GO:0008250">
    <property type="term" value="C:oligosaccharyltransferase complex"/>
    <property type="evidence" value="ECO:0007669"/>
    <property type="project" value="TreeGrafter"/>
</dbReference>
<dbReference type="Gene3D" id="3.40.30.10">
    <property type="entry name" value="Glutaredoxin"/>
    <property type="match status" value="1"/>
</dbReference>
<dbReference type="OrthoDB" id="67566at2759"/>
<evidence type="ECO:0000256" key="6">
    <source>
        <dbReference type="ARBA" id="ARBA00022723"/>
    </source>
</evidence>
<dbReference type="InterPro" id="IPR021149">
    <property type="entry name" value="OligosaccharylTrfase_OST3/OST6"/>
</dbReference>
<dbReference type="InterPro" id="IPR012340">
    <property type="entry name" value="NA-bd_OB-fold"/>
</dbReference>
<dbReference type="Proteomes" id="UP000054721">
    <property type="component" value="Unassembled WGS sequence"/>
</dbReference>
<dbReference type="Pfam" id="PF10447">
    <property type="entry name" value="EXOSC1"/>
    <property type="match status" value="1"/>
</dbReference>
<keyword evidence="7" id="KW-0732">Signal</keyword>
<evidence type="ECO:0000256" key="10">
    <source>
        <dbReference type="ARBA" id="ARBA00022833"/>
    </source>
</evidence>
<dbReference type="PANTHER" id="PTHR12692">
    <property type="entry name" value="DOLICHYL-DIPHOSPHOOLIGOSACCHARIDE--PROTEIN GLYCOSYLTRANSFERASE-RELATED"/>
    <property type="match status" value="1"/>
</dbReference>
<gene>
    <name evidence="18" type="primary">Magt1</name>
    <name evidence="18" type="ORF">T02_8562</name>
</gene>
<dbReference type="Pfam" id="PF04756">
    <property type="entry name" value="OST3_OST6"/>
    <property type="match status" value="1"/>
</dbReference>
<feature type="transmembrane region" description="Helical" evidence="16">
    <location>
        <begin position="412"/>
        <end position="431"/>
    </location>
</feature>
<dbReference type="GO" id="GO:0005634">
    <property type="term" value="C:nucleus"/>
    <property type="evidence" value="ECO:0007669"/>
    <property type="project" value="UniProtKB-SubCell"/>
</dbReference>
<dbReference type="GO" id="GO:0018279">
    <property type="term" value="P:protein N-linked glycosylation via asparagine"/>
    <property type="evidence" value="ECO:0007669"/>
    <property type="project" value="TreeGrafter"/>
</dbReference>
<dbReference type="Gene3D" id="3.30.160.60">
    <property type="entry name" value="Classic Zinc Finger"/>
    <property type="match status" value="1"/>
</dbReference>
<dbReference type="Pfam" id="PF12171">
    <property type="entry name" value="zf-C2H2_jaz"/>
    <property type="match status" value="1"/>
</dbReference>
<accession>A0A0V1L9W4</accession>
<evidence type="ECO:0000256" key="14">
    <source>
        <dbReference type="ARBA" id="ARBA00023242"/>
    </source>
</evidence>
<evidence type="ECO:0000256" key="9">
    <source>
        <dbReference type="ARBA" id="ARBA00022824"/>
    </source>
</evidence>
<dbReference type="SUPFAM" id="SSF57667">
    <property type="entry name" value="beta-beta-alpha zinc fingers"/>
    <property type="match status" value="1"/>
</dbReference>
<keyword evidence="12" id="KW-0238">DNA-binding</keyword>
<evidence type="ECO:0000256" key="1">
    <source>
        <dbReference type="ARBA" id="ARBA00002791"/>
    </source>
</evidence>
<evidence type="ECO:0000313" key="19">
    <source>
        <dbReference type="Proteomes" id="UP000054721"/>
    </source>
</evidence>
<dbReference type="InterPro" id="IPR036236">
    <property type="entry name" value="Znf_C2H2_sf"/>
</dbReference>
<evidence type="ECO:0000256" key="11">
    <source>
        <dbReference type="ARBA" id="ARBA00022989"/>
    </source>
</evidence>
<dbReference type="InterPro" id="IPR003604">
    <property type="entry name" value="Matrin/U1-like-C_Znf_C2H2"/>
</dbReference>
<keyword evidence="5 16" id="KW-0812">Transmembrane</keyword>
<evidence type="ECO:0000256" key="16">
    <source>
        <dbReference type="SAM" id="Phobius"/>
    </source>
</evidence>
<feature type="transmembrane region" description="Helical" evidence="16">
    <location>
        <begin position="451"/>
        <end position="473"/>
    </location>
</feature>
<dbReference type="AlphaFoldDB" id="A0A0V1L9W4"/>
<dbReference type="GO" id="GO:0008270">
    <property type="term" value="F:zinc ion binding"/>
    <property type="evidence" value="ECO:0007669"/>
    <property type="project" value="UniProtKB-KW"/>
</dbReference>
<keyword evidence="9" id="KW-0256">Endoplasmic reticulum</keyword>
<comment type="function">
    <text evidence="1">Subunit of the oligosaccharyl transferase (OST) complex that catalyzes the initial transfer of a defined glycan (Glc(3)Man(9)GlcNAc(2) in eukaryotes) from the lipid carrier dolichol-pyrophosphate to an asparagine residue within an Asn-X-Ser/Thr consensus motif in nascent polypeptide chains, the first step in protein N-glycosylation. N-glycosylation occurs cotranslationally and the complex associates with the Sec61 complex at the channel-forming translocon complex that mediates protein translocation across the endoplasmic reticulum (ER). All subunits are required for a maximal enzyme activity.</text>
</comment>
<dbReference type="Gene3D" id="2.40.50.140">
    <property type="entry name" value="Nucleic acid-binding proteins"/>
    <property type="match status" value="1"/>
</dbReference>
<feature type="region of interest" description="Disordered" evidence="15">
    <location>
        <begin position="177"/>
        <end position="205"/>
    </location>
</feature>
<comment type="similarity">
    <text evidence="4">Belongs to the OST3/OST6 family.</text>
</comment>